<dbReference type="AlphaFoldDB" id="A0A099LNQ7"/>
<comment type="subunit">
    <text evidence="2 5">Homopentamer.</text>
</comment>
<dbReference type="InterPro" id="IPR010809">
    <property type="entry name" value="FliD_C"/>
</dbReference>
<comment type="similarity">
    <text evidence="1 5">Belongs to the FliD family.</text>
</comment>
<evidence type="ECO:0000256" key="2">
    <source>
        <dbReference type="ARBA" id="ARBA00011255"/>
    </source>
</evidence>
<dbReference type="Pfam" id="PF02465">
    <property type="entry name" value="FliD_N"/>
    <property type="match status" value="1"/>
</dbReference>
<name>A0A099LNQ7_9VIBR</name>
<dbReference type="EMBL" id="JMCG01000002">
    <property type="protein sequence ID" value="KGK08942.1"/>
    <property type="molecule type" value="Genomic_DNA"/>
</dbReference>
<feature type="domain" description="Flagellar hook-associated protein 2 N-terminal" evidence="7">
    <location>
        <begin position="11"/>
        <end position="107"/>
    </location>
</feature>
<evidence type="ECO:0000256" key="6">
    <source>
        <dbReference type="SAM" id="MobiDB-lite"/>
    </source>
</evidence>
<dbReference type="Proteomes" id="UP000029994">
    <property type="component" value="Unassembled WGS sequence"/>
</dbReference>
<evidence type="ECO:0000256" key="1">
    <source>
        <dbReference type="ARBA" id="ARBA00009764"/>
    </source>
</evidence>
<organism evidence="9 10">
    <name type="scientific">Vibrio navarrensis</name>
    <dbReference type="NCBI Taxonomy" id="29495"/>
    <lineage>
        <taxon>Bacteria</taxon>
        <taxon>Pseudomonadati</taxon>
        <taxon>Pseudomonadota</taxon>
        <taxon>Gammaproteobacteria</taxon>
        <taxon>Vibrionales</taxon>
        <taxon>Vibrionaceae</taxon>
        <taxon>Vibrio</taxon>
    </lineage>
</organism>
<gene>
    <name evidence="9" type="primary">fliD</name>
    <name evidence="9" type="ORF">EA26_17100</name>
</gene>
<dbReference type="GO" id="GO:0071973">
    <property type="term" value="P:bacterial-type flagellum-dependent cell motility"/>
    <property type="evidence" value="ECO:0007669"/>
    <property type="project" value="TreeGrafter"/>
</dbReference>
<proteinExistence type="inferred from homology"/>
<keyword evidence="5" id="KW-0964">Secreted</keyword>
<sequence length="703" mass="76436">MSLGPLGMSGGMDINSMVSKVVDAERVPKQQRIDNERAQIDTSISAYGRLRESLDTMKNMMANFRQEKAFAVRKVDTTDDSIVSATATTDAIAGKYAIDVLQLAQSHKVASDVLAEDAKFGPGKLQISLGEKTFDVNVSADSKLIDVVRGINASGKNTGVRASIINDVEGPRLILASTVSGKDNQIRIHVDAERGDPLKKLEYKTLEERVKALEKARIAAEEVMQEVKPDSATASADSVEQGAEPQFDEQGNPIPAAEGARDADSDTELKTDTDIAAKGDDMSPDTQSDEPISSFGADAARAGQEALDAAQAAASLLPQDNIPGWTETASGTLLDSYYTPELELDEKAIEKAPDVPGWTNTASGTLTDSYVTPKEAQAKLEAEQEKVQQELAQEKARIEEQLAQEKAQLDEKVAKGELTEEQAKQIQRAKLDPQERERLERIDQAQEALQQAQESFDTYNGMTEVQKGQDAMVVLDGVAQLSSNNNIIEDAIEGVDLALKGTTPRNKAPAEIGVEYDRNSVREDIETFVNAYNQFYQTAKSLSGVDPATGQKGPLAGDSTVRNADSRLKSVFSSRIEKAPENLKSLTEFGITTTRQGTLEINYDMLDRQLNNNFNKLEDFFGGNTGFAKRVEDAIHGITGVTGSIRTREKSLSEQTYRLSDEQAALDRRINSLQERTHAKFTAMQDATSKMQGQLGALMNALG</sequence>
<dbReference type="PANTHER" id="PTHR30288">
    <property type="entry name" value="FLAGELLAR CAP/ASSEMBLY PROTEIN FLID"/>
    <property type="match status" value="1"/>
</dbReference>
<dbReference type="InterPro" id="IPR040026">
    <property type="entry name" value="FliD"/>
</dbReference>
<dbReference type="GO" id="GO:0005576">
    <property type="term" value="C:extracellular region"/>
    <property type="evidence" value="ECO:0007669"/>
    <property type="project" value="UniProtKB-SubCell"/>
</dbReference>
<protein>
    <recommendedName>
        <fullName evidence="5">Flagellar hook-associated protein 2</fullName>
        <shortName evidence="5">HAP2</shortName>
    </recommendedName>
    <alternativeName>
        <fullName evidence="5">Flagellar cap protein</fullName>
    </alternativeName>
</protein>
<keyword evidence="9" id="KW-0966">Cell projection</keyword>
<feature type="coiled-coil region" evidence="5">
    <location>
        <begin position="377"/>
        <end position="462"/>
    </location>
</feature>
<evidence type="ECO:0000256" key="4">
    <source>
        <dbReference type="ARBA" id="ARBA00023143"/>
    </source>
</evidence>
<feature type="region of interest" description="Disordered" evidence="6">
    <location>
        <begin position="223"/>
        <end position="294"/>
    </location>
</feature>
<evidence type="ECO:0000259" key="8">
    <source>
        <dbReference type="Pfam" id="PF07195"/>
    </source>
</evidence>
<comment type="caution">
    <text evidence="9">The sequence shown here is derived from an EMBL/GenBank/DDBJ whole genome shotgun (WGS) entry which is preliminary data.</text>
</comment>
<evidence type="ECO:0000313" key="9">
    <source>
        <dbReference type="EMBL" id="KGK08942.1"/>
    </source>
</evidence>
<dbReference type="RefSeq" id="WP_039430206.1">
    <property type="nucleotide sequence ID" value="NZ_JMCG01000002.1"/>
</dbReference>
<feature type="domain" description="Flagellar hook-associated protein 2 C-terminal" evidence="8">
    <location>
        <begin position="468"/>
        <end position="692"/>
    </location>
</feature>
<dbReference type="InterPro" id="IPR003481">
    <property type="entry name" value="FliD_N"/>
</dbReference>
<keyword evidence="9" id="KW-0969">Cilium</keyword>
<evidence type="ECO:0000313" key="10">
    <source>
        <dbReference type="Proteomes" id="UP000029994"/>
    </source>
</evidence>
<dbReference type="STRING" id="29495.EA26_17100"/>
<dbReference type="GO" id="GO:0009421">
    <property type="term" value="C:bacterial-type flagellum filament cap"/>
    <property type="evidence" value="ECO:0007669"/>
    <property type="project" value="InterPro"/>
</dbReference>
<dbReference type="eggNOG" id="COG1345">
    <property type="taxonomic scope" value="Bacteria"/>
</dbReference>
<dbReference type="InterPro" id="IPR010810">
    <property type="entry name" value="Flagellin_hook_IN_motif"/>
</dbReference>
<evidence type="ECO:0000259" key="7">
    <source>
        <dbReference type="Pfam" id="PF02465"/>
    </source>
</evidence>
<comment type="function">
    <text evidence="5">Required for morphogenesis and for the elongation of the flagellar filament by facilitating polymerization of the flagellin monomers at the tip of growing filament. Forms a capping structure, which prevents flagellin subunits (transported through the central channel of the flagellum) from leaking out without polymerization at the distal end.</text>
</comment>
<dbReference type="GO" id="GO:0007155">
    <property type="term" value="P:cell adhesion"/>
    <property type="evidence" value="ECO:0007669"/>
    <property type="project" value="InterPro"/>
</dbReference>
<reference evidence="9 10" key="1">
    <citation type="submission" date="2014-04" db="EMBL/GenBank/DDBJ databases">
        <title>Genome sequencing of Vibrio navarrensis strains.</title>
        <authorList>
            <person name="Gladney L.M."/>
            <person name="Katz L.S."/>
            <person name="Marino-Ramirez L."/>
            <person name="Jordan I.K."/>
        </authorList>
    </citation>
    <scope>NUCLEOTIDE SEQUENCE [LARGE SCALE GENOMIC DNA]</scope>
    <source>
        <strain evidence="9 10">ATCC 51183</strain>
    </source>
</reference>
<dbReference type="PANTHER" id="PTHR30288:SF0">
    <property type="entry name" value="FLAGELLAR HOOK-ASSOCIATED PROTEIN 2"/>
    <property type="match status" value="1"/>
</dbReference>
<dbReference type="NCBIfam" id="NF006435">
    <property type="entry name" value="PRK08724.1"/>
    <property type="match status" value="1"/>
</dbReference>
<dbReference type="GeneID" id="43684794"/>
<keyword evidence="3 5" id="KW-0175">Coiled coil</keyword>
<accession>A0A099LNQ7</accession>
<feature type="compositionally biased region" description="Basic and acidic residues" evidence="6">
    <location>
        <begin position="259"/>
        <end position="281"/>
    </location>
</feature>
<evidence type="ECO:0000256" key="5">
    <source>
        <dbReference type="RuleBase" id="RU362066"/>
    </source>
</evidence>
<keyword evidence="9" id="KW-0282">Flagellum</keyword>
<dbReference type="GO" id="GO:0009424">
    <property type="term" value="C:bacterial-type flagellum hook"/>
    <property type="evidence" value="ECO:0007669"/>
    <property type="project" value="UniProtKB-UniRule"/>
</dbReference>
<evidence type="ECO:0000256" key="3">
    <source>
        <dbReference type="ARBA" id="ARBA00023054"/>
    </source>
</evidence>
<dbReference type="Pfam" id="PF07195">
    <property type="entry name" value="FliD_C"/>
    <property type="match status" value="1"/>
</dbReference>
<comment type="subcellular location">
    <subcellularLocation>
        <location evidence="5">Secreted</location>
    </subcellularLocation>
    <subcellularLocation>
        <location evidence="5">Bacterial flagellum</location>
    </subcellularLocation>
</comment>
<keyword evidence="10" id="KW-1185">Reference proteome</keyword>
<dbReference type="Pfam" id="PF07196">
    <property type="entry name" value="Flagellin_IN"/>
    <property type="match status" value="1"/>
</dbReference>
<keyword evidence="4 5" id="KW-0975">Bacterial flagellum</keyword>